<evidence type="ECO:0000313" key="1">
    <source>
        <dbReference type="EMBL" id="RMU66742.1"/>
    </source>
</evidence>
<dbReference type="Proteomes" id="UP000274315">
    <property type="component" value="Unassembled WGS sequence"/>
</dbReference>
<organism evidence="1 2">
    <name type="scientific">Pseudomonas syringae pv. aptata</name>
    <dbReference type="NCBI Taxonomy" id="83167"/>
    <lineage>
        <taxon>Bacteria</taxon>
        <taxon>Pseudomonadati</taxon>
        <taxon>Pseudomonadota</taxon>
        <taxon>Gammaproteobacteria</taxon>
        <taxon>Pseudomonadales</taxon>
        <taxon>Pseudomonadaceae</taxon>
        <taxon>Pseudomonas</taxon>
        <taxon>Pseudomonas syringae</taxon>
    </lineage>
</organism>
<name>A0A3M5W880_PSEAP</name>
<dbReference type="InterPro" id="IPR009057">
    <property type="entry name" value="Homeodomain-like_sf"/>
</dbReference>
<protein>
    <submittedName>
        <fullName evidence="1">ISPsy25, transposase</fullName>
    </submittedName>
</protein>
<sequence>MSALDITLSPEEKTELKRRVRSATIPQREGRRARIILLAAEGETRDSIARLTGFSCPTITDWCQRFQAHQLDGLIDKPGRGRKSPLPAETVRRVLEQVTRPRIGEPRWSCRSMAKAAGISSTTVRSLRSNSGM</sequence>
<dbReference type="Pfam" id="PF13565">
    <property type="entry name" value="HTH_32"/>
    <property type="match status" value="1"/>
</dbReference>
<accession>A0A3M5W880</accession>
<evidence type="ECO:0000313" key="2">
    <source>
        <dbReference type="Proteomes" id="UP000274315"/>
    </source>
</evidence>
<comment type="caution">
    <text evidence="1">The sequence shown here is derived from an EMBL/GenBank/DDBJ whole genome shotgun (WGS) entry which is preliminary data.</text>
</comment>
<gene>
    <name evidence="1" type="ORF">ALP24_02411</name>
</gene>
<reference evidence="1 2" key="1">
    <citation type="submission" date="2018-08" db="EMBL/GenBank/DDBJ databases">
        <title>Recombination of ecologically and evolutionarily significant loci maintains genetic cohesion in the Pseudomonas syringae species complex.</title>
        <authorList>
            <person name="Dillon M."/>
            <person name="Thakur S."/>
            <person name="Almeida R.N.D."/>
            <person name="Weir B.S."/>
            <person name="Guttman D.S."/>
        </authorList>
    </citation>
    <scope>NUCLEOTIDE SEQUENCE [LARGE SCALE GENOMIC DNA]</scope>
    <source>
        <strain evidence="1 2">ICMP 11935</strain>
    </source>
</reference>
<dbReference type="EMBL" id="RBUF01000814">
    <property type="protein sequence ID" value="RMU66742.1"/>
    <property type="molecule type" value="Genomic_DNA"/>
</dbReference>
<dbReference type="AlphaFoldDB" id="A0A3M5W880"/>
<dbReference type="SUPFAM" id="SSF46689">
    <property type="entry name" value="Homeodomain-like"/>
    <property type="match status" value="1"/>
</dbReference>
<proteinExistence type="predicted"/>